<comment type="pathway">
    <text evidence="1 10">Nucleoside biosynthesis; alpha-ribazole biosynthesis; alpha-ribazole from 5,6-dimethylbenzimidazole: step 1/2.</text>
</comment>
<dbReference type="Proteomes" id="UP000298337">
    <property type="component" value="Unassembled WGS sequence"/>
</dbReference>
<evidence type="ECO:0000256" key="3">
    <source>
        <dbReference type="ARBA" id="ARBA00011991"/>
    </source>
</evidence>
<dbReference type="InterPro" id="IPR003200">
    <property type="entry name" value="Nict_dMeBzImd_PRibTrfase"/>
</dbReference>
<accession>A0A4Z0P064</accession>
<comment type="similarity">
    <text evidence="2 10">Belongs to the CobT family.</text>
</comment>
<evidence type="ECO:0000256" key="1">
    <source>
        <dbReference type="ARBA" id="ARBA00005049"/>
    </source>
</evidence>
<protein>
    <recommendedName>
        <fullName evidence="4 10">Nicotinate-nucleotide--dimethylbenzimidazole phosphoribosyltransferase</fullName>
        <shortName evidence="10">NN:DBI PRT</shortName>
        <ecNumber evidence="3 10">2.4.2.21</ecNumber>
    </recommendedName>
    <alternativeName>
        <fullName evidence="8 10">N(1)-alpha-phosphoribosyltransferase</fullName>
    </alternativeName>
</protein>
<evidence type="ECO:0000256" key="10">
    <source>
        <dbReference type="HAMAP-Rule" id="MF_00230"/>
    </source>
</evidence>
<evidence type="ECO:0000256" key="2">
    <source>
        <dbReference type="ARBA" id="ARBA00007110"/>
    </source>
</evidence>
<dbReference type="OrthoDB" id="9781491at2"/>
<evidence type="ECO:0000313" key="12">
    <source>
        <dbReference type="Proteomes" id="UP000298337"/>
    </source>
</evidence>
<organism evidence="11 12">
    <name type="scientific">Hymenobacter fodinae</name>
    <dbReference type="NCBI Taxonomy" id="2510796"/>
    <lineage>
        <taxon>Bacteria</taxon>
        <taxon>Pseudomonadati</taxon>
        <taxon>Bacteroidota</taxon>
        <taxon>Cytophagia</taxon>
        <taxon>Cytophagales</taxon>
        <taxon>Hymenobacteraceae</taxon>
        <taxon>Hymenobacter</taxon>
    </lineage>
</organism>
<name>A0A4Z0P064_9BACT</name>
<dbReference type="NCBIfam" id="TIGR03160">
    <property type="entry name" value="cobT_DBIPRT"/>
    <property type="match status" value="1"/>
</dbReference>
<evidence type="ECO:0000256" key="7">
    <source>
        <dbReference type="ARBA" id="ARBA00022679"/>
    </source>
</evidence>
<proteinExistence type="inferred from homology"/>
<evidence type="ECO:0000256" key="8">
    <source>
        <dbReference type="ARBA" id="ARBA00030686"/>
    </source>
</evidence>
<dbReference type="PANTHER" id="PTHR43463:SF1">
    <property type="entry name" value="NICOTINATE-NUCLEOTIDE--DIMETHYLBENZIMIDAZOLE PHOSPHORIBOSYLTRANSFERASE"/>
    <property type="match status" value="1"/>
</dbReference>
<comment type="function">
    <text evidence="10">Catalyzes the synthesis of alpha-ribazole-5'-phosphate from nicotinate mononucleotide (NAMN) and 5,6-dimethylbenzimidazole (DMB).</text>
</comment>
<keyword evidence="12" id="KW-1185">Reference proteome</keyword>
<dbReference type="Gene3D" id="1.10.1610.10">
    <property type="match status" value="1"/>
</dbReference>
<comment type="caution">
    <text evidence="11">The sequence shown here is derived from an EMBL/GenBank/DDBJ whole genome shotgun (WGS) entry which is preliminary data.</text>
</comment>
<evidence type="ECO:0000256" key="9">
    <source>
        <dbReference type="ARBA" id="ARBA00047340"/>
    </source>
</evidence>
<evidence type="ECO:0000256" key="4">
    <source>
        <dbReference type="ARBA" id="ARBA00015486"/>
    </source>
</evidence>
<dbReference type="AlphaFoldDB" id="A0A4Z0P064"/>
<evidence type="ECO:0000256" key="6">
    <source>
        <dbReference type="ARBA" id="ARBA00022676"/>
    </source>
</evidence>
<dbReference type="UniPathway" id="UPA00061">
    <property type="reaction ID" value="UER00516"/>
</dbReference>
<gene>
    <name evidence="10 11" type="primary">cobT</name>
    <name evidence="11" type="ORF">EU556_23410</name>
</gene>
<dbReference type="Pfam" id="PF02277">
    <property type="entry name" value="DBI_PRT"/>
    <property type="match status" value="1"/>
</dbReference>
<dbReference type="GO" id="GO:0009236">
    <property type="term" value="P:cobalamin biosynthetic process"/>
    <property type="evidence" value="ECO:0007669"/>
    <property type="project" value="UniProtKB-UniRule"/>
</dbReference>
<dbReference type="SUPFAM" id="SSF52733">
    <property type="entry name" value="Nicotinate mononucleotide:5,6-dimethylbenzimidazole phosphoribosyltransferase (CobT)"/>
    <property type="match status" value="1"/>
</dbReference>
<comment type="catalytic activity">
    <reaction evidence="9 10">
        <text>5,6-dimethylbenzimidazole + nicotinate beta-D-ribonucleotide = alpha-ribazole 5'-phosphate + nicotinate + H(+)</text>
        <dbReference type="Rhea" id="RHEA:11196"/>
        <dbReference type="ChEBI" id="CHEBI:15378"/>
        <dbReference type="ChEBI" id="CHEBI:15890"/>
        <dbReference type="ChEBI" id="CHEBI:32544"/>
        <dbReference type="ChEBI" id="CHEBI:57502"/>
        <dbReference type="ChEBI" id="CHEBI:57918"/>
        <dbReference type="EC" id="2.4.2.21"/>
    </reaction>
</comment>
<dbReference type="EC" id="2.4.2.21" evidence="3 10"/>
<keyword evidence="7 10" id="KW-0808">Transferase</keyword>
<keyword evidence="5 10" id="KW-0169">Cobalamin biosynthesis</keyword>
<dbReference type="Gene3D" id="3.40.50.10210">
    <property type="match status" value="1"/>
</dbReference>
<reference evidence="11 12" key="1">
    <citation type="submission" date="2019-04" db="EMBL/GenBank/DDBJ databases">
        <authorList>
            <person name="Feng G."/>
            <person name="Zhang J."/>
            <person name="Zhu H."/>
        </authorList>
    </citation>
    <scope>NUCLEOTIDE SEQUENCE [LARGE SCALE GENOMIC DNA]</scope>
    <source>
        <strain evidence="11 12">92R-1</strain>
    </source>
</reference>
<dbReference type="PANTHER" id="PTHR43463">
    <property type="entry name" value="NICOTINATE-NUCLEOTIDE--DIMETHYLBENZIMIDAZOLE PHOSPHORIBOSYLTRANSFERASE"/>
    <property type="match status" value="1"/>
</dbReference>
<evidence type="ECO:0000313" key="11">
    <source>
        <dbReference type="EMBL" id="TGE04219.1"/>
    </source>
</evidence>
<dbReference type="InterPro" id="IPR036087">
    <property type="entry name" value="Nict_dMeBzImd_PRibTrfase_sf"/>
</dbReference>
<dbReference type="HAMAP" id="MF_00230">
    <property type="entry name" value="CobT"/>
    <property type="match status" value="1"/>
</dbReference>
<dbReference type="InterPro" id="IPR017846">
    <property type="entry name" value="Nict_dMeBzImd_PRibTrfase_bact"/>
</dbReference>
<sequence>MPDFHIQPLNQSLAAAIQHKIDTKTKPLGALGQLEQLARQVALVQQTLTPALQHPHMLVFAADHGIAQEGVSKYPQEVTYQMVLNFLSGGAAINVFSRQQGIALRIVDAGVKGSFTEFPAVVDQKIAEGTCSFLREPAMSSAQCEQALAAGARLAQEVAATGCNVLGFGEMGIGNTSAATMLMHRLTGLPLEACLGRGTGLDDDQLAHKAAVLTAAAATHATVSAPLDVLATFGGFEIAQMTGAMLAAAEAGMLLLIDGFIATAALLVAVKLHPAVLEYCVFGHQSEETGHRLLLGHLNARPLLSLGLRLGEGTGCALAYPLLQAAVNFLNEVASFESAGVSQAEPQPASAV</sequence>
<feature type="active site" description="Proton acceptor" evidence="10">
    <location>
        <position position="312"/>
    </location>
</feature>
<dbReference type="FunFam" id="3.40.50.10210:FF:000001">
    <property type="entry name" value="Nicotinate-nucleotide--dimethylbenzimidazole phosphoribosyltransferase"/>
    <property type="match status" value="1"/>
</dbReference>
<evidence type="ECO:0000256" key="5">
    <source>
        <dbReference type="ARBA" id="ARBA00022573"/>
    </source>
</evidence>
<dbReference type="RefSeq" id="WP_135436661.1">
    <property type="nucleotide sequence ID" value="NZ_SRLA01000006.1"/>
</dbReference>
<dbReference type="GO" id="GO:0008939">
    <property type="term" value="F:nicotinate-nucleotide-dimethylbenzimidazole phosphoribosyltransferase activity"/>
    <property type="evidence" value="ECO:0007669"/>
    <property type="project" value="UniProtKB-UniRule"/>
</dbReference>
<dbReference type="EMBL" id="SRLA01000006">
    <property type="protein sequence ID" value="TGE04219.1"/>
    <property type="molecule type" value="Genomic_DNA"/>
</dbReference>
<dbReference type="InterPro" id="IPR023195">
    <property type="entry name" value="Nict_dMeBzImd_PRibTrfase_N"/>
</dbReference>
<dbReference type="CDD" id="cd02439">
    <property type="entry name" value="DMB-PRT_CobT"/>
    <property type="match status" value="1"/>
</dbReference>
<keyword evidence="6 10" id="KW-0328">Glycosyltransferase</keyword>
<dbReference type="NCBIfam" id="NF000996">
    <property type="entry name" value="PRK00105.1"/>
    <property type="match status" value="1"/>
</dbReference>